<name>A0AAN5I9X1_9BILA</name>
<dbReference type="AlphaFoldDB" id="A0AAN5I9X1"/>
<sequence length="104" mass="12036">WDIIPRDLLLQICQHLYNANDGRDLANLARMSHHYSNVVMNFMSGPNTRPGIEKVNFYVNNCELTVAISLFSFNLPLYGLENLDRTLFERTTSYECSHVLRVTL</sequence>
<comment type="caution">
    <text evidence="1">The sequence shown here is derived from an EMBL/GenBank/DDBJ whole genome shotgun (WGS) entry which is preliminary data.</text>
</comment>
<feature type="non-terminal residue" evidence="1">
    <location>
        <position position="1"/>
    </location>
</feature>
<dbReference type="Proteomes" id="UP001328107">
    <property type="component" value="Unassembled WGS sequence"/>
</dbReference>
<organism evidence="1 2">
    <name type="scientific">Pristionchus mayeri</name>
    <dbReference type="NCBI Taxonomy" id="1317129"/>
    <lineage>
        <taxon>Eukaryota</taxon>
        <taxon>Metazoa</taxon>
        <taxon>Ecdysozoa</taxon>
        <taxon>Nematoda</taxon>
        <taxon>Chromadorea</taxon>
        <taxon>Rhabditida</taxon>
        <taxon>Rhabditina</taxon>
        <taxon>Diplogasteromorpha</taxon>
        <taxon>Diplogasteroidea</taxon>
        <taxon>Neodiplogasteridae</taxon>
        <taxon>Pristionchus</taxon>
    </lineage>
</organism>
<proteinExistence type="predicted"/>
<feature type="non-terminal residue" evidence="1">
    <location>
        <position position="104"/>
    </location>
</feature>
<accession>A0AAN5I9X1</accession>
<protein>
    <recommendedName>
        <fullName evidence="3">F-box domain-containing protein</fullName>
    </recommendedName>
</protein>
<evidence type="ECO:0000313" key="1">
    <source>
        <dbReference type="EMBL" id="GMR55396.1"/>
    </source>
</evidence>
<evidence type="ECO:0008006" key="3">
    <source>
        <dbReference type="Google" id="ProtNLM"/>
    </source>
</evidence>
<gene>
    <name evidence="1" type="ORF">PMAYCL1PPCAC_25591</name>
</gene>
<evidence type="ECO:0000313" key="2">
    <source>
        <dbReference type="Proteomes" id="UP001328107"/>
    </source>
</evidence>
<reference evidence="2" key="1">
    <citation type="submission" date="2022-10" db="EMBL/GenBank/DDBJ databases">
        <title>Genome assembly of Pristionchus species.</title>
        <authorList>
            <person name="Yoshida K."/>
            <person name="Sommer R.J."/>
        </authorList>
    </citation>
    <scope>NUCLEOTIDE SEQUENCE [LARGE SCALE GENOMIC DNA]</scope>
    <source>
        <strain evidence="2">RS5460</strain>
    </source>
</reference>
<keyword evidence="2" id="KW-1185">Reference proteome</keyword>
<dbReference type="EMBL" id="BTRK01000005">
    <property type="protein sequence ID" value="GMR55396.1"/>
    <property type="molecule type" value="Genomic_DNA"/>
</dbReference>